<evidence type="ECO:0000313" key="2">
    <source>
        <dbReference type="Proteomes" id="UP000245884"/>
    </source>
</evidence>
<proteinExistence type="predicted"/>
<dbReference type="EMBL" id="KZ819679">
    <property type="protein sequence ID" value="PWN24780.1"/>
    <property type="molecule type" value="Genomic_DNA"/>
</dbReference>
<keyword evidence="2" id="KW-1185">Reference proteome</keyword>
<evidence type="ECO:0000313" key="1">
    <source>
        <dbReference type="EMBL" id="PWN24780.1"/>
    </source>
</evidence>
<reference evidence="1 2" key="1">
    <citation type="journal article" date="2018" name="Mol. Biol. Evol.">
        <title>Broad Genomic Sampling Reveals a Smut Pathogenic Ancestry of the Fungal Clade Ustilaginomycotina.</title>
        <authorList>
            <person name="Kijpornyongpan T."/>
            <person name="Mondo S.J."/>
            <person name="Barry K."/>
            <person name="Sandor L."/>
            <person name="Lee J."/>
            <person name="Lipzen A."/>
            <person name="Pangilinan J."/>
            <person name="LaButti K."/>
            <person name="Hainaut M."/>
            <person name="Henrissat B."/>
            <person name="Grigoriev I.V."/>
            <person name="Spatafora J.W."/>
            <person name="Aime M.C."/>
        </authorList>
    </citation>
    <scope>NUCLEOTIDE SEQUENCE [LARGE SCALE GENOMIC DNA]</scope>
    <source>
        <strain evidence="1 2">MCA 5214</strain>
    </source>
</reference>
<sequence>MSAILQRPSDLTISNHLFEIPIARADDVIIGSCYGGRACTQHPRGPYGYPVRAPLSNFSPLTLPAGCLSFHPQSTAGLLSVTACGGADCKGECQKMTPDGEKEDDVCFTPERRDASVDLAAQPSHRRRRNACPYPTWPVVRGNVGLGQEPLHFPLGHRKYYAESTLAPMGNARVRKLTGCASARIQRRRHIIPLP</sequence>
<gene>
    <name evidence="1" type="ORF">BDZ90DRAFT_96287</name>
</gene>
<name>A0A316UHT3_9BASI</name>
<dbReference type="RefSeq" id="XP_025359392.1">
    <property type="nucleotide sequence ID" value="XM_025509973.1"/>
</dbReference>
<dbReference type="GeneID" id="37031796"/>
<accession>A0A316UHT3</accession>
<dbReference type="AlphaFoldDB" id="A0A316UHT3"/>
<organism evidence="1 2">
    <name type="scientific">Jaminaea rosea</name>
    <dbReference type="NCBI Taxonomy" id="1569628"/>
    <lineage>
        <taxon>Eukaryota</taxon>
        <taxon>Fungi</taxon>
        <taxon>Dikarya</taxon>
        <taxon>Basidiomycota</taxon>
        <taxon>Ustilaginomycotina</taxon>
        <taxon>Exobasidiomycetes</taxon>
        <taxon>Microstromatales</taxon>
        <taxon>Microstromatales incertae sedis</taxon>
        <taxon>Jaminaea</taxon>
    </lineage>
</organism>
<dbReference type="Proteomes" id="UP000245884">
    <property type="component" value="Unassembled WGS sequence"/>
</dbReference>
<protein>
    <submittedName>
        <fullName evidence="1">Uncharacterized protein</fullName>
    </submittedName>
</protein>